<dbReference type="CDD" id="cd08892">
    <property type="entry name" value="SRPBCC_Aha1"/>
    <property type="match status" value="1"/>
</dbReference>
<dbReference type="GO" id="GO:0001671">
    <property type="term" value="F:ATPase activator activity"/>
    <property type="evidence" value="ECO:0007669"/>
    <property type="project" value="InterPro"/>
</dbReference>
<dbReference type="GO" id="GO:0006457">
    <property type="term" value="P:protein folding"/>
    <property type="evidence" value="ECO:0007669"/>
    <property type="project" value="TreeGrafter"/>
</dbReference>
<dbReference type="Proteomes" id="UP000827549">
    <property type="component" value="Chromosome 1"/>
</dbReference>
<dbReference type="EMBL" id="CP086714">
    <property type="protein sequence ID" value="WOO77088.1"/>
    <property type="molecule type" value="Genomic_DNA"/>
</dbReference>
<dbReference type="Gene3D" id="3.30.530.20">
    <property type="match status" value="1"/>
</dbReference>
<keyword evidence="5" id="KW-1185">Reference proteome</keyword>
<dbReference type="InterPro" id="IPR015310">
    <property type="entry name" value="AHSA1-like_N"/>
</dbReference>
<dbReference type="GO" id="GO:0051087">
    <property type="term" value="F:protein-folding chaperone binding"/>
    <property type="evidence" value="ECO:0007669"/>
    <property type="project" value="InterPro"/>
</dbReference>
<dbReference type="GO" id="GO:0005829">
    <property type="term" value="C:cytosol"/>
    <property type="evidence" value="ECO:0007669"/>
    <property type="project" value="TreeGrafter"/>
</dbReference>
<feature type="region of interest" description="Disordered" evidence="2">
    <location>
        <begin position="357"/>
        <end position="376"/>
    </location>
</feature>
<dbReference type="Gene3D" id="3.15.10.20">
    <property type="entry name" value="Activator of Hsp90 ATPase Aha1, N-terminal domain"/>
    <property type="match status" value="1"/>
</dbReference>
<dbReference type="Pfam" id="PF08327">
    <property type="entry name" value="AHSA1"/>
    <property type="match status" value="1"/>
</dbReference>
<evidence type="ECO:0000259" key="3">
    <source>
        <dbReference type="SMART" id="SM01000"/>
    </source>
</evidence>
<dbReference type="InterPro" id="IPR013538">
    <property type="entry name" value="ASHA1/2-like_C"/>
</dbReference>
<evidence type="ECO:0000256" key="1">
    <source>
        <dbReference type="ARBA" id="ARBA00006817"/>
    </source>
</evidence>
<dbReference type="SUPFAM" id="SSF103111">
    <property type="entry name" value="Activator of Hsp90 ATPase, Aha1"/>
    <property type="match status" value="1"/>
</dbReference>
<feature type="compositionally biased region" description="Polar residues" evidence="2">
    <location>
        <begin position="159"/>
        <end position="173"/>
    </location>
</feature>
<protein>
    <submittedName>
        <fullName evidence="4">Purtative protein</fullName>
    </submittedName>
</protein>
<dbReference type="PANTHER" id="PTHR13009">
    <property type="entry name" value="HEAT SHOCK PROTEIN 90 HSP90 CO-CHAPERONE AHA-1"/>
    <property type="match status" value="1"/>
</dbReference>
<evidence type="ECO:0000313" key="4">
    <source>
        <dbReference type="EMBL" id="WOO77088.1"/>
    </source>
</evidence>
<dbReference type="SMART" id="SM01000">
    <property type="entry name" value="Aha1_N"/>
    <property type="match status" value="1"/>
</dbReference>
<dbReference type="AlphaFoldDB" id="A0AAF0XZL5"/>
<dbReference type="SUPFAM" id="SSF55961">
    <property type="entry name" value="Bet v1-like"/>
    <property type="match status" value="1"/>
</dbReference>
<feature type="region of interest" description="Disordered" evidence="2">
    <location>
        <begin position="384"/>
        <end position="412"/>
    </location>
</feature>
<comment type="similarity">
    <text evidence="1">Belongs to the AHA1 family.</text>
</comment>
<sequence>MAAPKPLTDFQQTYHWRNKNCGPWAQEWVKKELPGLKASDATHEAEITEVTSVSGDCDLGQRKGKLLTIYDLEVEAKWKGTGKSGEEVTGRLSIPEFSHEMIDGISDYVFNFSVDSGSSDADDVLAFARKSLAPVLEERLNGFRLELLTAHGIFEGASNAPSGASTPALQSYSPAPPGEVRSKASTPAPKPATPAPEATSLKTVTVEVNAQLQASADDLWSILTDENRVPMWSRAAAKITPTPGTPYELFGGNVSGKIVEADKPTKLVQTWQTKSPGWPSDHYGTMTITLKQGSDSTAGTSPTRALLTPVTFSLAGVPASRESDIERALNGFYIQGLKQMGLVISSSSRTFVDKPAARGKATATRRAKKARAPNAAPTLLERVARPEVPGHHALNTSSRPLARTKTKQTNSI</sequence>
<dbReference type="Pfam" id="PF09229">
    <property type="entry name" value="Aha1_N"/>
    <property type="match status" value="1"/>
</dbReference>
<dbReference type="GeneID" id="87803940"/>
<evidence type="ECO:0000313" key="5">
    <source>
        <dbReference type="Proteomes" id="UP000827549"/>
    </source>
</evidence>
<dbReference type="InterPro" id="IPR023393">
    <property type="entry name" value="START-like_dom_sf"/>
</dbReference>
<organism evidence="4 5">
    <name type="scientific">Vanrija pseudolonga</name>
    <dbReference type="NCBI Taxonomy" id="143232"/>
    <lineage>
        <taxon>Eukaryota</taxon>
        <taxon>Fungi</taxon>
        <taxon>Dikarya</taxon>
        <taxon>Basidiomycota</taxon>
        <taxon>Agaricomycotina</taxon>
        <taxon>Tremellomycetes</taxon>
        <taxon>Trichosporonales</taxon>
        <taxon>Trichosporonaceae</taxon>
        <taxon>Vanrija</taxon>
    </lineage>
</organism>
<dbReference type="InterPro" id="IPR036338">
    <property type="entry name" value="Aha1"/>
</dbReference>
<gene>
    <name evidence="4" type="primary">SPBC1711.08_2</name>
    <name evidence="4" type="ORF">LOC62_01G000682</name>
</gene>
<evidence type="ECO:0000256" key="2">
    <source>
        <dbReference type="SAM" id="MobiDB-lite"/>
    </source>
</evidence>
<feature type="region of interest" description="Disordered" evidence="2">
    <location>
        <begin position="159"/>
        <end position="198"/>
    </location>
</feature>
<name>A0AAF0XZL5_9TREE</name>
<reference evidence="4" key="1">
    <citation type="submission" date="2023-10" db="EMBL/GenBank/DDBJ databases">
        <authorList>
            <person name="Noh H."/>
        </authorList>
    </citation>
    <scope>NUCLEOTIDE SEQUENCE</scope>
    <source>
        <strain evidence="4">DUCC4014</strain>
    </source>
</reference>
<dbReference type="PANTHER" id="PTHR13009:SF22">
    <property type="entry name" value="LD43819P"/>
    <property type="match status" value="1"/>
</dbReference>
<accession>A0AAF0XZL5</accession>
<dbReference type="RefSeq" id="XP_062623120.1">
    <property type="nucleotide sequence ID" value="XM_062767137.1"/>
</dbReference>
<feature type="domain" description="Activator of Hsp90 ATPase AHSA1-like N-terminal" evidence="3">
    <location>
        <begin position="18"/>
        <end position="153"/>
    </location>
</feature>
<proteinExistence type="inferred from homology"/>